<dbReference type="GO" id="GO:0031956">
    <property type="term" value="F:medium-chain fatty acid-CoA ligase activity"/>
    <property type="evidence" value="ECO:0007669"/>
    <property type="project" value="UniProtKB-EC"/>
</dbReference>
<dbReference type="InterPro" id="IPR042099">
    <property type="entry name" value="ANL_N_sf"/>
</dbReference>
<dbReference type="PANTHER" id="PTHR43201">
    <property type="entry name" value="ACYL-COA SYNTHETASE"/>
    <property type="match status" value="1"/>
</dbReference>
<evidence type="ECO:0000256" key="5">
    <source>
        <dbReference type="ARBA" id="ARBA00039638"/>
    </source>
</evidence>
<evidence type="ECO:0000256" key="4">
    <source>
        <dbReference type="ARBA" id="ARBA00039009"/>
    </source>
</evidence>
<dbReference type="Pfam" id="PF00501">
    <property type="entry name" value="AMP-binding"/>
    <property type="match status" value="1"/>
</dbReference>
<dbReference type="InterPro" id="IPR020845">
    <property type="entry name" value="AMP-binding_CS"/>
</dbReference>
<comment type="catalytic activity">
    <reaction evidence="6">
        <text>octanoate + ATP + CoA = octanoyl-CoA + AMP + diphosphate</text>
        <dbReference type="Rhea" id="RHEA:33631"/>
        <dbReference type="ChEBI" id="CHEBI:25646"/>
        <dbReference type="ChEBI" id="CHEBI:30616"/>
        <dbReference type="ChEBI" id="CHEBI:33019"/>
        <dbReference type="ChEBI" id="CHEBI:57287"/>
        <dbReference type="ChEBI" id="CHEBI:57386"/>
        <dbReference type="ChEBI" id="CHEBI:456215"/>
    </reaction>
</comment>
<dbReference type="Gene3D" id="3.40.50.12780">
    <property type="entry name" value="N-terminal domain of ligase-like"/>
    <property type="match status" value="1"/>
</dbReference>
<dbReference type="STRING" id="6689.A0A3R7PYU7"/>
<evidence type="ECO:0000313" key="11">
    <source>
        <dbReference type="Proteomes" id="UP000283509"/>
    </source>
</evidence>
<evidence type="ECO:0000256" key="1">
    <source>
        <dbReference type="ARBA" id="ARBA00006432"/>
    </source>
</evidence>
<feature type="domain" description="AMP-binding enzyme C-terminal" evidence="9">
    <location>
        <begin position="544"/>
        <end position="603"/>
    </location>
</feature>
<dbReference type="OrthoDB" id="10253115at2759"/>
<dbReference type="InterPro" id="IPR000873">
    <property type="entry name" value="AMP-dep_synth/lig_dom"/>
</dbReference>
<evidence type="ECO:0000259" key="9">
    <source>
        <dbReference type="Pfam" id="PF13193"/>
    </source>
</evidence>
<evidence type="ECO:0000256" key="3">
    <source>
        <dbReference type="ARBA" id="ARBA00037247"/>
    </source>
</evidence>
<keyword evidence="2" id="KW-0436">Ligase</keyword>
<dbReference type="EC" id="6.2.1.2" evidence="4"/>
<protein>
    <recommendedName>
        <fullName evidence="5">Medium-chain acyl-CoA ligase ACSF2, mitochondrial</fullName>
        <ecNumber evidence="4">6.2.1.2</ecNumber>
    </recommendedName>
</protein>
<evidence type="ECO:0000256" key="6">
    <source>
        <dbReference type="ARBA" id="ARBA00047319"/>
    </source>
</evidence>
<dbReference type="GO" id="GO:0006631">
    <property type="term" value="P:fatty acid metabolic process"/>
    <property type="evidence" value="ECO:0007669"/>
    <property type="project" value="TreeGrafter"/>
</dbReference>
<dbReference type="PANTHER" id="PTHR43201:SF5">
    <property type="entry name" value="MEDIUM-CHAIN ACYL-COA LIGASE ACSF2, MITOCHONDRIAL"/>
    <property type="match status" value="1"/>
</dbReference>
<organism evidence="10 11">
    <name type="scientific">Penaeus vannamei</name>
    <name type="common">Whiteleg shrimp</name>
    <name type="synonym">Litopenaeus vannamei</name>
    <dbReference type="NCBI Taxonomy" id="6689"/>
    <lineage>
        <taxon>Eukaryota</taxon>
        <taxon>Metazoa</taxon>
        <taxon>Ecdysozoa</taxon>
        <taxon>Arthropoda</taxon>
        <taxon>Crustacea</taxon>
        <taxon>Multicrustacea</taxon>
        <taxon>Malacostraca</taxon>
        <taxon>Eumalacostraca</taxon>
        <taxon>Eucarida</taxon>
        <taxon>Decapoda</taxon>
        <taxon>Dendrobranchiata</taxon>
        <taxon>Penaeoidea</taxon>
        <taxon>Penaeidae</taxon>
        <taxon>Penaeus</taxon>
    </lineage>
</organism>
<comment type="similarity">
    <text evidence="1">Belongs to the ATP-dependent AMP-binding enzyme family.</text>
</comment>
<dbReference type="InterPro" id="IPR025110">
    <property type="entry name" value="AMP-bd_C"/>
</dbReference>
<keyword evidence="11" id="KW-1185">Reference proteome</keyword>
<reference evidence="10 11" key="2">
    <citation type="submission" date="2019-01" db="EMBL/GenBank/DDBJ databases">
        <title>The decoding of complex shrimp genome reveals the adaptation for benthos swimmer, frequently molting mechanism and breeding impact on genome.</title>
        <authorList>
            <person name="Sun Y."/>
            <person name="Gao Y."/>
            <person name="Yu Y."/>
        </authorList>
    </citation>
    <scope>NUCLEOTIDE SEQUENCE [LARGE SCALE GENOMIC DNA]</scope>
    <source>
        <tissue evidence="10">Muscle</tissue>
    </source>
</reference>
<dbReference type="SUPFAM" id="SSF56801">
    <property type="entry name" value="Acetyl-CoA synthetase-like"/>
    <property type="match status" value="2"/>
</dbReference>
<comment type="function">
    <text evidence="3">Acyl-CoA synthases catalyze the initial reaction in fatty acid metabolism, by forming a thioester with CoA. Has some preference toward medium-chain substrates. Plays a role in adipocyte differentiation.</text>
</comment>
<evidence type="ECO:0000256" key="2">
    <source>
        <dbReference type="ARBA" id="ARBA00022598"/>
    </source>
</evidence>
<proteinExistence type="inferred from homology"/>
<dbReference type="Proteomes" id="UP000283509">
    <property type="component" value="Unassembled WGS sequence"/>
</dbReference>
<evidence type="ECO:0000313" key="10">
    <source>
        <dbReference type="EMBL" id="ROT81392.1"/>
    </source>
</evidence>
<dbReference type="AlphaFoldDB" id="A0A3R7PYU7"/>
<dbReference type="InterPro" id="IPR045851">
    <property type="entry name" value="AMP-bd_C_sf"/>
</dbReference>
<comment type="catalytic activity">
    <reaction evidence="7">
        <text>a medium-chain fatty acid + ATP + CoA = a medium-chain fatty acyl-CoA + AMP + diphosphate</text>
        <dbReference type="Rhea" id="RHEA:48340"/>
        <dbReference type="ChEBI" id="CHEBI:30616"/>
        <dbReference type="ChEBI" id="CHEBI:33019"/>
        <dbReference type="ChEBI" id="CHEBI:57287"/>
        <dbReference type="ChEBI" id="CHEBI:59558"/>
        <dbReference type="ChEBI" id="CHEBI:90546"/>
        <dbReference type="ChEBI" id="CHEBI:456215"/>
        <dbReference type="EC" id="6.2.1.2"/>
    </reaction>
</comment>
<gene>
    <name evidence="10" type="ORF">C7M84_025454</name>
</gene>
<dbReference type="Pfam" id="PF13193">
    <property type="entry name" value="AMP-binding_C"/>
    <property type="match status" value="1"/>
</dbReference>
<reference evidence="10 11" key="1">
    <citation type="submission" date="2018-04" db="EMBL/GenBank/DDBJ databases">
        <authorList>
            <person name="Zhang X."/>
            <person name="Yuan J."/>
            <person name="Li F."/>
            <person name="Xiang J."/>
        </authorList>
    </citation>
    <scope>NUCLEOTIDE SEQUENCE [LARGE SCALE GENOMIC DNA]</scope>
    <source>
        <tissue evidence="10">Muscle</tissue>
    </source>
</reference>
<sequence>MNHSATYILASQRRVFSHFLHRRRQPSIPGTWKRWLSGAPFEWSYVSTPSSEPLLGLSIGQVVDRAERRFGDREAVVSVHQAVRRTFSQVKEESDLVAAGFLAAGLEPGDRLGIWGPNSYEWYLTQFAAAKAGLILVNINPAYRPNELEYCLNKVGVKGIVCDEKFKTSDYYKMLCAVAPELPSSAPGDLSSSAVPYLKKVFMCSQEKLSGTFRFQDLYGAGESSHRKRVDELSSKIQFDSACNIQFTSGTTGLPKGAVLSHHMLVNNAYSIGGRTEYQKKPHRICISVPLYHCFGCIGGTLCGMLYGATSVLPSAGFDPEAIVKTLESEKITSCYGTPTMFVDILNAYRKNPTDLSAISTGIMAGAPCPQELVMAVMNDLKMKDFLVMYGMTETSPVTFQCFPSDPPEVRSSTIGYPGDHIEVKVKVDESGAIVRAGEAGELLVRGYCNFLGYWDDPGKTREIVTEDRWLRTGDLALIQPDGYGRIIGASRTWSSARREHLPGGGRELLHGSPGRDRGGSHYYQKFSCNFLPITLENLLRTQVFGVPDARMGEEVATWIRKAEDSSLSDAELREWCKGKIAHYKVPRYVLFKDEFPRTVTGKIQKFKMRELTIEELNLKT</sequence>
<evidence type="ECO:0000256" key="7">
    <source>
        <dbReference type="ARBA" id="ARBA00048277"/>
    </source>
</evidence>
<comment type="caution">
    <text evidence="10">The sequence shown here is derived from an EMBL/GenBank/DDBJ whole genome shotgun (WGS) entry which is preliminary data.</text>
</comment>
<dbReference type="EMBL" id="QCYY01000984">
    <property type="protein sequence ID" value="ROT81392.1"/>
    <property type="molecule type" value="Genomic_DNA"/>
</dbReference>
<evidence type="ECO:0000259" key="8">
    <source>
        <dbReference type="Pfam" id="PF00501"/>
    </source>
</evidence>
<name>A0A3R7PYU7_PENVA</name>
<dbReference type="Gene3D" id="3.30.300.30">
    <property type="match status" value="1"/>
</dbReference>
<dbReference type="PROSITE" id="PS00455">
    <property type="entry name" value="AMP_BINDING"/>
    <property type="match status" value="1"/>
</dbReference>
<feature type="domain" description="AMP-dependent synthetase/ligase" evidence="8">
    <location>
        <begin position="64"/>
        <end position="455"/>
    </location>
</feature>
<accession>A0A3R7PYU7</accession>